<dbReference type="Gene3D" id="2.40.50.90">
    <property type="match status" value="1"/>
</dbReference>
<evidence type="ECO:0000256" key="2">
    <source>
        <dbReference type="ARBA" id="ARBA00022759"/>
    </source>
</evidence>
<feature type="domain" description="TNase-like" evidence="4">
    <location>
        <begin position="27"/>
        <end position="165"/>
    </location>
</feature>
<dbReference type="Proteomes" id="UP000255517">
    <property type="component" value="Unassembled WGS sequence"/>
</dbReference>
<dbReference type="RefSeq" id="WP_019035244.1">
    <property type="nucleotide sequence ID" value="NZ_UGSZ01000001.1"/>
</dbReference>
<dbReference type="Pfam" id="PF00565">
    <property type="entry name" value="SNase"/>
    <property type="match status" value="1"/>
</dbReference>
<dbReference type="EMBL" id="UGSZ01000001">
    <property type="protein sequence ID" value="SUB56658.1"/>
    <property type="molecule type" value="Genomic_DNA"/>
</dbReference>
<keyword evidence="2" id="KW-0255">Endonuclease</keyword>
<dbReference type="AlphaFoldDB" id="A0A379C3J6"/>
<evidence type="ECO:0000259" key="4">
    <source>
        <dbReference type="PROSITE" id="PS50830"/>
    </source>
</evidence>
<dbReference type="PANTHER" id="PTHR12302:SF3">
    <property type="entry name" value="SERINE_THREONINE-PROTEIN KINASE 31"/>
    <property type="match status" value="1"/>
</dbReference>
<dbReference type="PROSITE" id="PS50830">
    <property type="entry name" value="TNASE_3"/>
    <property type="match status" value="1"/>
</dbReference>
<proteinExistence type="predicted"/>
<dbReference type="InterPro" id="IPR035437">
    <property type="entry name" value="SNase_OB-fold_sf"/>
</dbReference>
<dbReference type="SMART" id="SM00318">
    <property type="entry name" value="SNc"/>
    <property type="match status" value="1"/>
</dbReference>
<dbReference type="EC" id="3.1.31.1" evidence="5"/>
<sequence length="175" mass="21015">MKDKLKYIFLTIFVLLFLYFYKSTSSSFDKVYVTKVIDGDTIRATSSDDSNFKVRLIGINAPEKGKEKYWKESKSYAQKLMENKYCYLEKDTSDKDKYGRYLRYVWLKKPKKKNFKNIEELNVSAIMLKKGLARTYTFEPDTLYLKEFKKIEKKAKKFKRGFWIYKKPVTRGNKR</sequence>
<gene>
    <name evidence="5" type="primary">nucH</name>
    <name evidence="5" type="ORF">NCTC13149_00430</name>
</gene>
<evidence type="ECO:0000313" key="6">
    <source>
        <dbReference type="Proteomes" id="UP000255517"/>
    </source>
</evidence>
<protein>
    <submittedName>
        <fullName evidence="5">Thermonuclease</fullName>
        <ecNumber evidence="5">3.1.31.1</ecNumber>
    </submittedName>
</protein>
<organism evidence="5 6">
    <name type="scientific">Peptoniphilus lacrimalis</name>
    <dbReference type="NCBI Taxonomy" id="33031"/>
    <lineage>
        <taxon>Bacteria</taxon>
        <taxon>Bacillati</taxon>
        <taxon>Bacillota</taxon>
        <taxon>Tissierellia</taxon>
        <taxon>Tissierellales</taxon>
        <taxon>Peptoniphilaceae</taxon>
        <taxon>Peptoniphilus</taxon>
    </lineage>
</organism>
<dbReference type="InterPro" id="IPR016071">
    <property type="entry name" value="Staphylococal_nuclease_OB-fold"/>
</dbReference>
<evidence type="ECO:0000313" key="5">
    <source>
        <dbReference type="EMBL" id="SUB56658.1"/>
    </source>
</evidence>
<reference evidence="5 6" key="1">
    <citation type="submission" date="2018-06" db="EMBL/GenBank/DDBJ databases">
        <authorList>
            <consortium name="Pathogen Informatics"/>
            <person name="Doyle S."/>
        </authorList>
    </citation>
    <scope>NUCLEOTIDE SEQUENCE [LARGE SCALE GENOMIC DNA]</scope>
    <source>
        <strain evidence="5 6">NCTC13149</strain>
    </source>
</reference>
<evidence type="ECO:0000256" key="1">
    <source>
        <dbReference type="ARBA" id="ARBA00022722"/>
    </source>
</evidence>
<evidence type="ECO:0000256" key="3">
    <source>
        <dbReference type="ARBA" id="ARBA00022801"/>
    </source>
</evidence>
<dbReference type="GO" id="GO:1990599">
    <property type="term" value="F:3' overhang single-stranded DNA endodeoxyribonuclease activity"/>
    <property type="evidence" value="ECO:0007669"/>
    <property type="project" value="UniProtKB-EC"/>
</dbReference>
<dbReference type="OrthoDB" id="4376109at2"/>
<dbReference type="STRING" id="1122949.GCA_000378725_01626"/>
<dbReference type="PANTHER" id="PTHR12302">
    <property type="entry name" value="EBNA2 BINDING PROTEIN P100"/>
    <property type="match status" value="1"/>
</dbReference>
<accession>A0A379C3J6</accession>
<keyword evidence="3 5" id="KW-0378">Hydrolase</keyword>
<dbReference type="SUPFAM" id="SSF50199">
    <property type="entry name" value="Staphylococcal nuclease"/>
    <property type="match status" value="1"/>
</dbReference>
<keyword evidence="1" id="KW-0540">Nuclease</keyword>
<name>A0A379C3J6_9FIRM</name>